<dbReference type="RefSeq" id="WP_131851809.1">
    <property type="nucleotide sequence ID" value="NZ_SKFH01000011.1"/>
</dbReference>
<evidence type="ECO:0008006" key="4">
    <source>
        <dbReference type="Google" id="ProtNLM"/>
    </source>
</evidence>
<organism evidence="2 3">
    <name type="scientific">Flaviaesturariibacter aridisoli</name>
    <dbReference type="NCBI Taxonomy" id="2545761"/>
    <lineage>
        <taxon>Bacteria</taxon>
        <taxon>Pseudomonadati</taxon>
        <taxon>Bacteroidota</taxon>
        <taxon>Chitinophagia</taxon>
        <taxon>Chitinophagales</taxon>
        <taxon>Chitinophagaceae</taxon>
        <taxon>Flaviaestuariibacter</taxon>
    </lineage>
</organism>
<keyword evidence="3" id="KW-1185">Reference proteome</keyword>
<evidence type="ECO:0000313" key="2">
    <source>
        <dbReference type="EMBL" id="TCZ72195.1"/>
    </source>
</evidence>
<gene>
    <name evidence="2" type="ORF">E0486_08875</name>
</gene>
<evidence type="ECO:0000313" key="3">
    <source>
        <dbReference type="Proteomes" id="UP000295164"/>
    </source>
</evidence>
<reference evidence="2 3" key="1">
    <citation type="submission" date="2019-03" db="EMBL/GenBank/DDBJ databases">
        <authorList>
            <person name="Kim M.K.M."/>
        </authorList>
    </citation>
    <scope>NUCLEOTIDE SEQUENCE [LARGE SCALE GENOMIC DNA]</scope>
    <source>
        <strain evidence="2 3">17J68-15</strain>
    </source>
</reference>
<dbReference type="OrthoDB" id="1118958at2"/>
<evidence type="ECO:0000256" key="1">
    <source>
        <dbReference type="SAM" id="SignalP"/>
    </source>
</evidence>
<feature type="signal peptide" evidence="1">
    <location>
        <begin position="1"/>
        <end position="19"/>
    </location>
</feature>
<proteinExistence type="predicted"/>
<feature type="chain" id="PRO_5020878249" description="DUF3575 domain-containing protein" evidence="1">
    <location>
        <begin position="20"/>
        <end position="260"/>
    </location>
</feature>
<protein>
    <recommendedName>
        <fullName evidence="4">DUF3575 domain-containing protein</fullName>
    </recommendedName>
</protein>
<dbReference type="EMBL" id="SKFH01000011">
    <property type="protein sequence ID" value="TCZ72195.1"/>
    <property type="molecule type" value="Genomic_DNA"/>
</dbReference>
<accession>A0A4R4E1W0</accession>
<dbReference type="AlphaFoldDB" id="A0A4R4E1W0"/>
<name>A0A4R4E1W0_9BACT</name>
<dbReference type="Proteomes" id="UP000295164">
    <property type="component" value="Unassembled WGS sequence"/>
</dbReference>
<sequence>MKYLPLLLSATLMAGAAQAQSTLGSSSAETQTKTKVKTQTGTDHPWAVKWNPLSLGFGKIGLSGERSLGGKKSVTFGVGIPLTTSFERNPTEYRLELSPKTFSVMGGYRIYLGKRPMKGFYIEPYLKYVHLEGSGLYDNKNLANRDIYQATINYSGAGLGAQLGAQFQIANLVVIDLFLLGPEANLSKFEGDFRDVQSNIPWTQIQEDDARREIENVLNDIPIVGDKTEISVYRNERRVHAKYNGFLPGFRAGVSVGIRF</sequence>
<keyword evidence="1" id="KW-0732">Signal</keyword>
<comment type="caution">
    <text evidence="2">The sequence shown here is derived from an EMBL/GenBank/DDBJ whole genome shotgun (WGS) entry which is preliminary data.</text>
</comment>